<reference evidence="9" key="1">
    <citation type="journal article" date="2023" name="G3 (Bethesda)">
        <title>A reference genome for the long-term kleptoplast-retaining sea slug Elysia crispata morphotype clarki.</title>
        <authorList>
            <person name="Eastman K.E."/>
            <person name="Pendleton A.L."/>
            <person name="Shaikh M.A."/>
            <person name="Suttiyut T."/>
            <person name="Ogas R."/>
            <person name="Tomko P."/>
            <person name="Gavelis G."/>
            <person name="Widhalm J.R."/>
            <person name="Wisecaver J.H."/>
        </authorList>
    </citation>
    <scope>NUCLEOTIDE SEQUENCE</scope>
    <source>
        <strain evidence="9">ECLA1</strain>
    </source>
</reference>
<dbReference type="Proteomes" id="UP001283361">
    <property type="component" value="Unassembled WGS sequence"/>
</dbReference>
<dbReference type="SUPFAM" id="SSF55931">
    <property type="entry name" value="Glutamine synthetase/guanido kinase"/>
    <property type="match status" value="1"/>
</dbReference>
<dbReference type="SMART" id="SM01230">
    <property type="entry name" value="Gln-synt_C"/>
    <property type="match status" value="1"/>
</dbReference>
<dbReference type="GO" id="GO:0005737">
    <property type="term" value="C:cytoplasm"/>
    <property type="evidence" value="ECO:0007669"/>
    <property type="project" value="TreeGrafter"/>
</dbReference>
<comment type="function">
    <text evidence="2">May act as a component of the cytoskeleton or as a chaperone for the reorganization of intermediate filament proteins during terminal differentiation in the lens. Does not seem to have enzymatic activity.</text>
</comment>
<comment type="similarity">
    <text evidence="1 6 7">Belongs to the glutamine synthetase family.</text>
</comment>
<organism evidence="9 10">
    <name type="scientific">Elysia crispata</name>
    <name type="common">lettuce slug</name>
    <dbReference type="NCBI Taxonomy" id="231223"/>
    <lineage>
        <taxon>Eukaryota</taxon>
        <taxon>Metazoa</taxon>
        <taxon>Spiralia</taxon>
        <taxon>Lophotrochozoa</taxon>
        <taxon>Mollusca</taxon>
        <taxon>Gastropoda</taxon>
        <taxon>Heterobranchia</taxon>
        <taxon>Euthyneura</taxon>
        <taxon>Panpulmonata</taxon>
        <taxon>Sacoglossa</taxon>
        <taxon>Placobranchoidea</taxon>
        <taxon>Plakobranchidae</taxon>
        <taxon>Elysia</taxon>
    </lineage>
</organism>
<proteinExistence type="inferred from homology"/>
<evidence type="ECO:0000256" key="7">
    <source>
        <dbReference type="RuleBase" id="RU000384"/>
    </source>
</evidence>
<dbReference type="PANTHER" id="PTHR43407">
    <property type="entry name" value="GLUTAMINE SYNTHETASE"/>
    <property type="match status" value="1"/>
</dbReference>
<evidence type="ECO:0000259" key="8">
    <source>
        <dbReference type="PROSITE" id="PS51987"/>
    </source>
</evidence>
<feature type="domain" description="GS catalytic" evidence="8">
    <location>
        <begin position="117"/>
        <end position="444"/>
    </location>
</feature>
<accession>A0AAE0YJA7</accession>
<dbReference type="GO" id="GO:0004356">
    <property type="term" value="F:glutamine synthetase activity"/>
    <property type="evidence" value="ECO:0007669"/>
    <property type="project" value="InterPro"/>
</dbReference>
<evidence type="ECO:0000313" key="10">
    <source>
        <dbReference type="Proteomes" id="UP001283361"/>
    </source>
</evidence>
<dbReference type="EMBL" id="JAWDGP010006085">
    <property type="protein sequence ID" value="KAK3747456.1"/>
    <property type="molecule type" value="Genomic_DNA"/>
</dbReference>
<dbReference type="PROSITE" id="PS51987">
    <property type="entry name" value="GS_CATALYTIC"/>
    <property type="match status" value="1"/>
</dbReference>
<evidence type="ECO:0000256" key="6">
    <source>
        <dbReference type="PROSITE-ProRule" id="PRU01331"/>
    </source>
</evidence>
<name>A0AAE0YJA7_9GAST</name>
<sequence length="444" mass="49862">MTTGARAEMAGVESALAKFDYFELKVYDIHGYSKGRLVSRSRMRDVMRQGMGLHAAICFYGVRGQPNLHTALTRNHRVTPVLSTLRQSQRAAYGERRVGSVLCEVRYPDNTLDTRTPREVTLAVLQQLGTEFGLKILSSFEAEFGVTDATTLKPLAHENRWASLTVLKNGHGPLMGLTEVMREIGVHIDTLMSEFGRGQFEVTFDIAEGIEAADMATDFKLESYVYLKDKGYNAEFMTCVNPDSGCRNGFHFNFSLWDFEGANVFVNTSQGKQLSDFGQHFLAGLVEHASALTAFCSPTINCYRRVGTAFAPTYANWAWENRDSTFRVKLEAEANVYIENRLPSSACNPHLVLASTLAAGLDGVRRNLTLPDPMEQTTRLPSTLDEALSALEADKHLTQALGQNFVDLFIYTKRQFECEEFKSFVELSPEEHLLKEKEYYYDPL</sequence>
<evidence type="ECO:0000256" key="1">
    <source>
        <dbReference type="ARBA" id="ARBA00009897"/>
    </source>
</evidence>
<dbReference type="GO" id="GO:0016020">
    <property type="term" value="C:membrane"/>
    <property type="evidence" value="ECO:0007669"/>
    <property type="project" value="TreeGrafter"/>
</dbReference>
<dbReference type="Pfam" id="PF00120">
    <property type="entry name" value="Gln-synt_C"/>
    <property type="match status" value="1"/>
</dbReference>
<evidence type="ECO:0000256" key="3">
    <source>
        <dbReference type="ARBA" id="ARBA00038790"/>
    </source>
</evidence>
<comment type="subunit">
    <text evidence="3">Dodecamer. Interacts with BFSP2 and VIM.</text>
</comment>
<evidence type="ECO:0000256" key="2">
    <source>
        <dbReference type="ARBA" id="ARBA00037583"/>
    </source>
</evidence>
<protein>
    <recommendedName>
        <fullName evidence="4">Lengsin</fullName>
    </recommendedName>
    <alternativeName>
        <fullName evidence="5">Glutamate-ammonia ligase domain-containing protein 1</fullName>
    </alternativeName>
</protein>
<evidence type="ECO:0000313" key="9">
    <source>
        <dbReference type="EMBL" id="KAK3747456.1"/>
    </source>
</evidence>
<dbReference type="InterPro" id="IPR008146">
    <property type="entry name" value="Gln_synth_cat_dom"/>
</dbReference>
<dbReference type="InterPro" id="IPR014746">
    <property type="entry name" value="Gln_synth/guanido_kin_cat_dom"/>
</dbReference>
<evidence type="ECO:0000256" key="4">
    <source>
        <dbReference type="ARBA" id="ARBA00039404"/>
    </source>
</evidence>
<gene>
    <name evidence="9" type="ORF">RRG08_015568</name>
</gene>
<dbReference type="AlphaFoldDB" id="A0AAE0YJA7"/>
<dbReference type="PANTHER" id="PTHR43407:SF1">
    <property type="entry name" value="LENGSIN"/>
    <property type="match status" value="1"/>
</dbReference>
<comment type="caution">
    <text evidence="9">The sequence shown here is derived from an EMBL/GenBank/DDBJ whole genome shotgun (WGS) entry which is preliminary data.</text>
</comment>
<dbReference type="Gene3D" id="3.30.590.10">
    <property type="entry name" value="Glutamine synthetase/guanido kinase, catalytic domain"/>
    <property type="match status" value="1"/>
</dbReference>
<keyword evidence="10" id="KW-1185">Reference proteome</keyword>
<evidence type="ECO:0000256" key="5">
    <source>
        <dbReference type="ARBA" id="ARBA00042675"/>
    </source>
</evidence>